<keyword evidence="6" id="KW-1185">Reference proteome</keyword>
<evidence type="ECO:0000313" key="6">
    <source>
        <dbReference type="Proteomes" id="UP000193870"/>
    </source>
</evidence>
<evidence type="ECO:0000313" key="5">
    <source>
        <dbReference type="EMBL" id="SLN10806.1"/>
    </source>
</evidence>
<feature type="domain" description="Ketoreductase" evidence="4">
    <location>
        <begin position="7"/>
        <end position="179"/>
    </location>
</feature>
<protein>
    <submittedName>
        <fullName evidence="5">Putative oxidoreductase</fullName>
        <ecNumber evidence="5">1.-.-.-</ecNumber>
    </submittedName>
</protein>
<name>A0A1Y5R8Z7_9RHOB</name>
<dbReference type="Gene3D" id="3.40.50.720">
    <property type="entry name" value="NAD(P)-binding Rossmann-like Domain"/>
    <property type="match status" value="1"/>
</dbReference>
<dbReference type="SUPFAM" id="SSF51735">
    <property type="entry name" value="NAD(P)-binding Rossmann-fold domains"/>
    <property type="match status" value="1"/>
</dbReference>
<comment type="similarity">
    <text evidence="1 3">Belongs to the short-chain dehydrogenases/reductases (SDR) family.</text>
</comment>
<dbReference type="InterPro" id="IPR002347">
    <property type="entry name" value="SDR_fam"/>
</dbReference>
<dbReference type="EMBL" id="FWFV01000001">
    <property type="protein sequence ID" value="SLN10806.1"/>
    <property type="molecule type" value="Genomic_DNA"/>
</dbReference>
<sequence length="329" mass="34288">MTTLSGASVVITGASSGIGRAAALAFADLGARVVLAARRADVLEEVARDCERRGGQAVAVETDVTDPEAVEALAQAAMEAFGGIDIWVNNAGVGAIGAYQDVPLAMHRQVVEVNLMGAMHGAHAVLPIFLRQRRGTIINTVSIGAWAPTPFAAAYTASKFGLRGFAASLRQELEDFQDIHVCGVFPAVVDTPGLTHGANLSGRRINPGAYLYAPETVADAIVGVALQPRDEVPVGWPSRAAQRSYGLAPKVTEHLIGRVVRGALSRADVGPMIEGAVMRTVPDGTLPSGGWRQQKGVPDAHRINKIALTAAGAAVCLGALAWASSRRPR</sequence>
<dbReference type="InterPro" id="IPR020904">
    <property type="entry name" value="Sc_DH/Rdtase_CS"/>
</dbReference>
<evidence type="ECO:0000259" key="4">
    <source>
        <dbReference type="SMART" id="SM00822"/>
    </source>
</evidence>
<proteinExistence type="inferred from homology"/>
<dbReference type="InterPro" id="IPR057326">
    <property type="entry name" value="KR_dom"/>
</dbReference>
<gene>
    <name evidence="5" type="ORF">PAM7066_00059</name>
</gene>
<dbReference type="STRING" id="315423.SAMN04488020_10158"/>
<reference evidence="5 6" key="1">
    <citation type="submission" date="2017-03" db="EMBL/GenBank/DDBJ databases">
        <authorList>
            <person name="Afonso C.L."/>
            <person name="Miller P.J."/>
            <person name="Scott M.A."/>
            <person name="Spackman E."/>
            <person name="Goraichik I."/>
            <person name="Dimitrov K.M."/>
            <person name="Suarez D.L."/>
            <person name="Swayne D.E."/>
        </authorList>
    </citation>
    <scope>NUCLEOTIDE SEQUENCE [LARGE SCALE GENOMIC DNA]</scope>
    <source>
        <strain evidence="5 6">CECT 7066</strain>
    </source>
</reference>
<dbReference type="PANTHER" id="PTHR44196:SF1">
    <property type="entry name" value="DEHYDROGENASE_REDUCTASE SDR FAMILY MEMBER 7B"/>
    <property type="match status" value="1"/>
</dbReference>
<dbReference type="PROSITE" id="PS00061">
    <property type="entry name" value="ADH_SHORT"/>
    <property type="match status" value="1"/>
</dbReference>
<dbReference type="AlphaFoldDB" id="A0A1Y5R8Z7"/>
<dbReference type="PRINTS" id="PR00081">
    <property type="entry name" value="GDHRDH"/>
</dbReference>
<accession>A0A1Y5R8Z7</accession>
<dbReference type="PANTHER" id="PTHR44196">
    <property type="entry name" value="DEHYDROGENASE/REDUCTASE SDR FAMILY MEMBER 7B"/>
    <property type="match status" value="1"/>
</dbReference>
<dbReference type="OrthoDB" id="9781689at2"/>
<dbReference type="InterPro" id="IPR036291">
    <property type="entry name" value="NAD(P)-bd_dom_sf"/>
</dbReference>
<dbReference type="EC" id="1.-.-.-" evidence="5"/>
<dbReference type="PRINTS" id="PR00080">
    <property type="entry name" value="SDRFAMILY"/>
</dbReference>
<evidence type="ECO:0000256" key="3">
    <source>
        <dbReference type="RuleBase" id="RU000363"/>
    </source>
</evidence>
<evidence type="ECO:0000256" key="1">
    <source>
        <dbReference type="ARBA" id="ARBA00006484"/>
    </source>
</evidence>
<dbReference type="NCBIfam" id="NF004792">
    <property type="entry name" value="PRK06139.1"/>
    <property type="match status" value="1"/>
</dbReference>
<dbReference type="SMART" id="SM00822">
    <property type="entry name" value="PKS_KR"/>
    <property type="match status" value="1"/>
</dbReference>
<evidence type="ECO:0000256" key="2">
    <source>
        <dbReference type="ARBA" id="ARBA00023002"/>
    </source>
</evidence>
<dbReference type="GO" id="GO:0016491">
    <property type="term" value="F:oxidoreductase activity"/>
    <property type="evidence" value="ECO:0007669"/>
    <property type="project" value="UniProtKB-KW"/>
</dbReference>
<keyword evidence="2 5" id="KW-0560">Oxidoreductase</keyword>
<dbReference type="GO" id="GO:0016020">
    <property type="term" value="C:membrane"/>
    <property type="evidence" value="ECO:0007669"/>
    <property type="project" value="TreeGrafter"/>
</dbReference>
<dbReference type="RefSeq" id="WP_085852131.1">
    <property type="nucleotide sequence ID" value="NZ_FOPF01000001.1"/>
</dbReference>
<organism evidence="5 6">
    <name type="scientific">Palleronia marisminoris</name>
    <dbReference type="NCBI Taxonomy" id="315423"/>
    <lineage>
        <taxon>Bacteria</taxon>
        <taxon>Pseudomonadati</taxon>
        <taxon>Pseudomonadota</taxon>
        <taxon>Alphaproteobacteria</taxon>
        <taxon>Rhodobacterales</taxon>
        <taxon>Roseobacteraceae</taxon>
        <taxon>Palleronia</taxon>
    </lineage>
</organism>
<dbReference type="Proteomes" id="UP000193870">
    <property type="component" value="Unassembled WGS sequence"/>
</dbReference>
<dbReference type="Pfam" id="PF00106">
    <property type="entry name" value="adh_short"/>
    <property type="match status" value="1"/>
</dbReference>